<feature type="transmembrane region" description="Helical" evidence="1">
    <location>
        <begin position="118"/>
        <end position="137"/>
    </location>
</feature>
<feature type="transmembrane region" description="Helical" evidence="1">
    <location>
        <begin position="184"/>
        <end position="200"/>
    </location>
</feature>
<gene>
    <name evidence="3" type="ORF">KV110_36340</name>
</gene>
<keyword evidence="4" id="KW-1185">Reference proteome</keyword>
<feature type="transmembrane region" description="Helical" evidence="1">
    <location>
        <begin position="77"/>
        <end position="97"/>
    </location>
</feature>
<dbReference type="InterPro" id="IPR042150">
    <property type="entry name" value="MmRce1-like"/>
</dbReference>
<keyword evidence="1" id="KW-0472">Membrane</keyword>
<feature type="transmembrane region" description="Helical" evidence="1">
    <location>
        <begin position="262"/>
        <end position="283"/>
    </location>
</feature>
<keyword evidence="1" id="KW-1133">Transmembrane helix</keyword>
<feature type="transmembrane region" description="Helical" evidence="1">
    <location>
        <begin position="206"/>
        <end position="226"/>
    </location>
</feature>
<accession>A0ABX8RMC7</accession>
<sequence>MNSNSATACHYRPVIAQPEIPSTSAIGTASDAARTDQPGPAPAARIFWTIIGIYVLATLLGSAAMLAVQPVSGIDPAALSLVQFGPALGALATWLVGRTIVGPLFPPPVPARRVRENLGYVVAACLLLGSLIAGATALTGHDLVGPAVVGGVPFAVFFVIQLIGATGEEIGWRGFLQPLLETRVRRFVAIALTGALWALWHVQAFGAGPVVAVSFFVSAMAFAVLLGALGNGSYWQRVLVAAVGHWLINVGIYLTAGDETLARPQVVFVALGAVFVAAVTLAVRARRAR</sequence>
<dbReference type="RefSeq" id="WP_218471654.1">
    <property type="nucleotide sequence ID" value="NZ_BAABJN010000006.1"/>
</dbReference>
<dbReference type="InterPro" id="IPR003675">
    <property type="entry name" value="Rce1/LyrA-like_dom"/>
</dbReference>
<feature type="domain" description="CAAX prenyl protease 2/Lysostaphin resistance protein A-like" evidence="2">
    <location>
        <begin position="153"/>
        <end position="250"/>
    </location>
</feature>
<keyword evidence="3" id="KW-0378">Hydrolase</keyword>
<dbReference type="Pfam" id="PF02517">
    <property type="entry name" value="Rce1-like"/>
    <property type="match status" value="1"/>
</dbReference>
<feature type="transmembrane region" description="Helical" evidence="1">
    <location>
        <begin position="143"/>
        <end position="163"/>
    </location>
</feature>
<evidence type="ECO:0000313" key="3">
    <source>
        <dbReference type="EMBL" id="QXN90787.1"/>
    </source>
</evidence>
<proteinExistence type="predicted"/>
<dbReference type="GO" id="GO:0008237">
    <property type="term" value="F:metallopeptidase activity"/>
    <property type="evidence" value="ECO:0007669"/>
    <property type="project" value="UniProtKB-KW"/>
</dbReference>
<evidence type="ECO:0000259" key="2">
    <source>
        <dbReference type="Pfam" id="PF02517"/>
    </source>
</evidence>
<protein>
    <submittedName>
        <fullName evidence="3">CPBP family intramembrane metalloprotease</fullName>
    </submittedName>
</protein>
<feature type="transmembrane region" description="Helical" evidence="1">
    <location>
        <begin position="238"/>
        <end position="256"/>
    </location>
</feature>
<keyword evidence="1" id="KW-0812">Transmembrane</keyword>
<dbReference type="EMBL" id="CP078145">
    <property type="protein sequence ID" value="QXN90787.1"/>
    <property type="molecule type" value="Genomic_DNA"/>
</dbReference>
<evidence type="ECO:0000256" key="1">
    <source>
        <dbReference type="SAM" id="Phobius"/>
    </source>
</evidence>
<dbReference type="PANTHER" id="PTHR35797:SF1">
    <property type="entry name" value="PROTEASE"/>
    <property type="match status" value="1"/>
</dbReference>
<dbReference type="PANTHER" id="PTHR35797">
    <property type="entry name" value="PROTEASE-RELATED"/>
    <property type="match status" value="1"/>
</dbReference>
<dbReference type="Proteomes" id="UP000694257">
    <property type="component" value="Chromosome"/>
</dbReference>
<name>A0ABX8RMC7_NOCIO</name>
<feature type="transmembrane region" description="Helical" evidence="1">
    <location>
        <begin position="46"/>
        <end position="71"/>
    </location>
</feature>
<organism evidence="3 4">
    <name type="scientific">Nocardia iowensis</name>
    <dbReference type="NCBI Taxonomy" id="204891"/>
    <lineage>
        <taxon>Bacteria</taxon>
        <taxon>Bacillati</taxon>
        <taxon>Actinomycetota</taxon>
        <taxon>Actinomycetes</taxon>
        <taxon>Mycobacteriales</taxon>
        <taxon>Nocardiaceae</taxon>
        <taxon>Nocardia</taxon>
    </lineage>
</organism>
<reference evidence="3 4" key="1">
    <citation type="submission" date="2021-07" db="EMBL/GenBank/DDBJ databases">
        <title>Whole Genome Sequence of Nocardia Iowensis.</title>
        <authorList>
            <person name="Lamm A."/>
            <person name="Collins-Fairclough A.M."/>
            <person name="Bunk B."/>
            <person name="Sproer C."/>
        </authorList>
    </citation>
    <scope>NUCLEOTIDE SEQUENCE [LARGE SCALE GENOMIC DNA]</scope>
    <source>
        <strain evidence="3 4">NRRL 5646</strain>
    </source>
</reference>
<evidence type="ECO:0000313" key="4">
    <source>
        <dbReference type="Proteomes" id="UP000694257"/>
    </source>
</evidence>
<keyword evidence="3" id="KW-0482">Metalloprotease</keyword>
<keyword evidence="3" id="KW-0645">Protease</keyword>